<dbReference type="Proteomes" id="UP001300692">
    <property type="component" value="Unassembled WGS sequence"/>
</dbReference>
<proteinExistence type="predicted"/>
<accession>A0ABT3D0H5</accession>
<keyword evidence="2" id="KW-1185">Reference proteome</keyword>
<protein>
    <submittedName>
        <fullName evidence="1">Uncharacterized protein</fullName>
    </submittedName>
</protein>
<evidence type="ECO:0000313" key="2">
    <source>
        <dbReference type="Proteomes" id="UP001300692"/>
    </source>
</evidence>
<evidence type="ECO:0000313" key="1">
    <source>
        <dbReference type="EMBL" id="MCV9389319.1"/>
    </source>
</evidence>
<reference evidence="1 2" key="1">
    <citation type="submission" date="2022-10" db="EMBL/GenBank/DDBJ databases">
        <title>Comparative genomics and taxonomic characterization of three novel marine species of genus Reichenbachiella exhibiting antioxidant and polysaccharide degradation activities.</title>
        <authorList>
            <person name="Muhammad N."/>
            <person name="Lee Y.-J."/>
            <person name="Ko J."/>
            <person name="Kim S.-G."/>
        </authorList>
    </citation>
    <scope>NUCLEOTIDE SEQUENCE [LARGE SCALE GENOMIC DNA]</scope>
    <source>
        <strain evidence="1 2">ABR2-5</strain>
    </source>
</reference>
<organism evidence="1 2">
    <name type="scientific">Reichenbachiella ulvae</name>
    <dbReference type="NCBI Taxonomy" id="2980104"/>
    <lineage>
        <taxon>Bacteria</taxon>
        <taxon>Pseudomonadati</taxon>
        <taxon>Bacteroidota</taxon>
        <taxon>Cytophagia</taxon>
        <taxon>Cytophagales</taxon>
        <taxon>Reichenbachiellaceae</taxon>
        <taxon>Reichenbachiella</taxon>
    </lineage>
</organism>
<name>A0ABT3D0H5_9BACT</name>
<sequence length="112" mass="13248">MPKIHIKSVQCTVPDEIDKDEMFLKYDGKKIWPVGDWYFRIDTGDKVVVNIDLEVQDGWNELELWDFDYLTFNDHLGTFKFFVDNNKGEYSTSMELCEEGSTASYIMQWELT</sequence>
<gene>
    <name evidence="1" type="ORF">N7U62_21820</name>
</gene>
<dbReference type="EMBL" id="JAOYOD010000001">
    <property type="protein sequence ID" value="MCV9389319.1"/>
    <property type="molecule type" value="Genomic_DNA"/>
</dbReference>
<dbReference type="RefSeq" id="WP_264140240.1">
    <property type="nucleotide sequence ID" value="NZ_JAOYOD010000001.1"/>
</dbReference>
<comment type="caution">
    <text evidence="1">The sequence shown here is derived from an EMBL/GenBank/DDBJ whole genome shotgun (WGS) entry which is preliminary data.</text>
</comment>